<evidence type="ECO:0000313" key="2">
    <source>
        <dbReference type="EMBL" id="CUG88222.1"/>
    </source>
</evidence>
<evidence type="ECO:0000256" key="1">
    <source>
        <dbReference type="SAM" id="Phobius"/>
    </source>
</evidence>
<keyword evidence="1 2" id="KW-0812">Transmembrane</keyword>
<dbReference type="AlphaFoldDB" id="A0A0S4JGV3"/>
<reference evidence="3" key="1">
    <citation type="submission" date="2015-09" db="EMBL/GenBank/DDBJ databases">
        <authorList>
            <consortium name="Pathogen Informatics"/>
        </authorList>
    </citation>
    <scope>NUCLEOTIDE SEQUENCE [LARGE SCALE GENOMIC DNA]</scope>
    <source>
        <strain evidence="3">Lake Konstanz</strain>
    </source>
</reference>
<dbReference type="Proteomes" id="UP000051952">
    <property type="component" value="Unassembled WGS sequence"/>
</dbReference>
<organism evidence="2 3">
    <name type="scientific">Bodo saltans</name>
    <name type="common">Flagellated protozoan</name>
    <dbReference type="NCBI Taxonomy" id="75058"/>
    <lineage>
        <taxon>Eukaryota</taxon>
        <taxon>Discoba</taxon>
        <taxon>Euglenozoa</taxon>
        <taxon>Kinetoplastea</taxon>
        <taxon>Metakinetoplastina</taxon>
        <taxon>Eubodonida</taxon>
        <taxon>Bodonidae</taxon>
        <taxon>Bodo</taxon>
    </lineage>
</organism>
<sequence>MCMFISGVVSDNSTSDDASSSSAAISALSFAVSVISCTKALHVLFIAWWLRQAQWRTPQGKHFESVGEVGEDILGSTSRARSKAGLRSLIEMICLAKSKCHGLSDKKRPHDRSGIRLVDEWY</sequence>
<keyword evidence="3" id="KW-1185">Reference proteome</keyword>
<dbReference type="EMBL" id="CYKH01001626">
    <property type="protein sequence ID" value="CUG88222.1"/>
    <property type="molecule type" value="Genomic_DNA"/>
</dbReference>
<evidence type="ECO:0000313" key="3">
    <source>
        <dbReference type="Proteomes" id="UP000051952"/>
    </source>
</evidence>
<keyword evidence="1" id="KW-1133">Transmembrane helix</keyword>
<name>A0A0S4JGV3_BODSA</name>
<accession>A0A0S4JGV3</accession>
<gene>
    <name evidence="2" type="ORF">BSAL_14255</name>
</gene>
<keyword evidence="1" id="KW-0472">Membrane</keyword>
<feature type="transmembrane region" description="Helical" evidence="1">
    <location>
        <begin position="23"/>
        <end position="50"/>
    </location>
</feature>
<proteinExistence type="predicted"/>
<dbReference type="VEuPathDB" id="TriTrypDB:BSAL_14255"/>
<protein>
    <submittedName>
        <fullName evidence="2">Transmembrane protein, putative</fullName>
    </submittedName>
</protein>